<evidence type="ECO:0000256" key="3">
    <source>
        <dbReference type="ARBA" id="ARBA00023004"/>
    </source>
</evidence>
<dbReference type="AlphaFoldDB" id="A0A9X2RIM3"/>
<sequence length="254" mass="27714">MQAPLNFAVDNRLPEMLERLTQLLPPKRQEPATNPLDQLLYGVVSQGLSSSGATACYKRIRQRYPSFVSMRDADPEVLRTLLVGVPAAALKAAALPEILRLVEETSGVLSLDALRRLDTEMALRFLTKLPRVNDDIAISVLRFTGAERVVMQVDRDVARPMRRLGLSEPAAPLSALPRQLIERAPVSWRSSDFAELSRGLGTVAGRWCHQARPDCAHCPLASLCPTAERAPKPAKVLSFPFGARGSASSRQGAA</sequence>
<dbReference type="GO" id="GO:0046872">
    <property type="term" value="F:metal ion binding"/>
    <property type="evidence" value="ECO:0007669"/>
    <property type="project" value="UniProtKB-KW"/>
</dbReference>
<dbReference type="Gene3D" id="1.10.340.30">
    <property type="entry name" value="Hypothetical protein, domain 2"/>
    <property type="match status" value="1"/>
</dbReference>
<keyword evidence="4" id="KW-0411">Iron-sulfur</keyword>
<evidence type="ECO:0000313" key="6">
    <source>
        <dbReference type="Proteomes" id="UP001142610"/>
    </source>
</evidence>
<dbReference type="RefSeq" id="WP_256618993.1">
    <property type="nucleotide sequence ID" value="NZ_JANIBC010000003.1"/>
</dbReference>
<dbReference type="GO" id="GO:0003824">
    <property type="term" value="F:catalytic activity"/>
    <property type="evidence" value="ECO:0007669"/>
    <property type="project" value="InterPro"/>
</dbReference>
<proteinExistence type="predicted"/>
<name>A0A9X2RIM3_9PROT</name>
<dbReference type="InterPro" id="IPR011257">
    <property type="entry name" value="DNA_glycosylase"/>
</dbReference>
<keyword evidence="1" id="KW-0004">4Fe-4S</keyword>
<dbReference type="EMBL" id="JANIBC010000003">
    <property type="protein sequence ID" value="MCQ8185131.1"/>
    <property type="molecule type" value="Genomic_DNA"/>
</dbReference>
<keyword evidence="3" id="KW-0408">Iron</keyword>
<evidence type="ECO:0000313" key="5">
    <source>
        <dbReference type="EMBL" id="MCQ8185131.1"/>
    </source>
</evidence>
<evidence type="ECO:0000256" key="1">
    <source>
        <dbReference type="ARBA" id="ARBA00022485"/>
    </source>
</evidence>
<dbReference type="InterPro" id="IPR023170">
    <property type="entry name" value="HhH_base_excis_C"/>
</dbReference>
<organism evidence="5 6">
    <name type="scientific">Parvularcula maris</name>
    <dbReference type="NCBI Taxonomy" id="2965077"/>
    <lineage>
        <taxon>Bacteria</taxon>
        <taxon>Pseudomonadati</taxon>
        <taxon>Pseudomonadota</taxon>
        <taxon>Alphaproteobacteria</taxon>
        <taxon>Parvularculales</taxon>
        <taxon>Parvularculaceae</taxon>
        <taxon>Parvularcula</taxon>
    </lineage>
</organism>
<evidence type="ECO:0000256" key="2">
    <source>
        <dbReference type="ARBA" id="ARBA00022723"/>
    </source>
</evidence>
<comment type="caution">
    <text evidence="5">The sequence shown here is derived from an EMBL/GenBank/DDBJ whole genome shotgun (WGS) entry which is preliminary data.</text>
</comment>
<dbReference type="Proteomes" id="UP001142610">
    <property type="component" value="Unassembled WGS sequence"/>
</dbReference>
<dbReference type="Gene3D" id="1.10.1670.10">
    <property type="entry name" value="Helix-hairpin-Helix base-excision DNA repair enzymes (C-terminal)"/>
    <property type="match status" value="1"/>
</dbReference>
<evidence type="ECO:0000256" key="4">
    <source>
        <dbReference type="ARBA" id="ARBA00023014"/>
    </source>
</evidence>
<keyword evidence="2" id="KW-0479">Metal-binding</keyword>
<keyword evidence="6" id="KW-1185">Reference proteome</keyword>
<dbReference type="GO" id="GO:0006281">
    <property type="term" value="P:DNA repair"/>
    <property type="evidence" value="ECO:0007669"/>
    <property type="project" value="InterPro"/>
</dbReference>
<evidence type="ECO:0008006" key="7">
    <source>
        <dbReference type="Google" id="ProtNLM"/>
    </source>
</evidence>
<gene>
    <name evidence="5" type="ORF">NOG11_06970</name>
</gene>
<dbReference type="PANTHER" id="PTHR10359">
    <property type="entry name" value="A/G-SPECIFIC ADENINE GLYCOSYLASE/ENDONUCLEASE III"/>
    <property type="match status" value="1"/>
</dbReference>
<dbReference type="GO" id="GO:0051539">
    <property type="term" value="F:4 iron, 4 sulfur cluster binding"/>
    <property type="evidence" value="ECO:0007669"/>
    <property type="project" value="UniProtKB-KW"/>
</dbReference>
<protein>
    <recommendedName>
        <fullName evidence="7">HhH-GPD domain-containing protein</fullName>
    </recommendedName>
</protein>
<reference evidence="5" key="1">
    <citation type="submission" date="2022-07" db="EMBL/GenBank/DDBJ databases">
        <title>Parvularcula maris sp. nov., an algicidal bacterium isolated from seawater.</title>
        <authorList>
            <person name="Li F."/>
        </authorList>
    </citation>
    <scope>NUCLEOTIDE SEQUENCE</scope>
    <source>
        <strain evidence="5">BGMRC 0090</strain>
    </source>
</reference>
<dbReference type="SUPFAM" id="SSF48150">
    <property type="entry name" value="DNA-glycosylase"/>
    <property type="match status" value="1"/>
</dbReference>
<accession>A0A9X2RIM3</accession>